<gene>
    <name evidence="1" type="ORF">SEUCBS140593_003389</name>
</gene>
<organism evidence="1 2">
    <name type="scientific">Sporothrix eucalyptigena</name>
    <dbReference type="NCBI Taxonomy" id="1812306"/>
    <lineage>
        <taxon>Eukaryota</taxon>
        <taxon>Fungi</taxon>
        <taxon>Dikarya</taxon>
        <taxon>Ascomycota</taxon>
        <taxon>Pezizomycotina</taxon>
        <taxon>Sordariomycetes</taxon>
        <taxon>Sordariomycetidae</taxon>
        <taxon>Ophiostomatales</taxon>
        <taxon>Ophiostomataceae</taxon>
        <taxon>Sporothrix</taxon>
    </lineage>
</organism>
<sequence length="355" mass="40635">MGPLSPLDCFIDPQYGFITKCAFHNHIRECFLLEMHRTVAKDQLRFQHSMQMLHEAVLCPPLLMRTEYAAEVPPELHDPRFRLIVEHYTAVRKTIPMAFDEAGLPVLRPLTDQYVALDGMEGLRLAMNERDRLHMISERSRRRAFNAHILITSTLSYVRALRNLFDMTEGSQRAVFDCGVMSAMETERQVTLLATDIIEDYFEDKEIANDILYIVTKRMANYVDVLNANKNCLNCDVLTSVAIAANLHFFRKSLISAGYQAARPLEGFSVPREPDATAEQRATWTYASVKTEAIRKYIVAERALETFKSDMAAMGKTVDLEFHMYPQRNHSTGVVTFYIDQCAYVDIQEDLASEL</sequence>
<comment type="caution">
    <text evidence="1">The sequence shown here is derived from an EMBL/GenBank/DDBJ whole genome shotgun (WGS) entry which is preliminary data.</text>
</comment>
<proteinExistence type="predicted"/>
<evidence type="ECO:0008006" key="3">
    <source>
        <dbReference type="Google" id="ProtNLM"/>
    </source>
</evidence>
<evidence type="ECO:0000313" key="2">
    <source>
        <dbReference type="Proteomes" id="UP001642482"/>
    </source>
</evidence>
<evidence type="ECO:0000313" key="1">
    <source>
        <dbReference type="EMBL" id="CAK7217982.1"/>
    </source>
</evidence>
<accession>A0ABP0BER1</accession>
<name>A0ABP0BER1_9PEZI</name>
<dbReference type="EMBL" id="CAWUHD010000026">
    <property type="protein sequence ID" value="CAK7217982.1"/>
    <property type="molecule type" value="Genomic_DNA"/>
</dbReference>
<reference evidence="1 2" key="1">
    <citation type="submission" date="2024-01" db="EMBL/GenBank/DDBJ databases">
        <authorList>
            <person name="Allen C."/>
            <person name="Tagirdzhanova G."/>
        </authorList>
    </citation>
    <scope>NUCLEOTIDE SEQUENCE [LARGE SCALE GENOMIC DNA]</scope>
</reference>
<keyword evidence="2" id="KW-1185">Reference proteome</keyword>
<protein>
    <recommendedName>
        <fullName evidence="3">Terpenoid synthase</fullName>
    </recommendedName>
</protein>
<dbReference type="Proteomes" id="UP001642482">
    <property type="component" value="Unassembled WGS sequence"/>
</dbReference>